<dbReference type="HOGENOM" id="CLU_270832_0_0_7"/>
<evidence type="ECO:0000313" key="5">
    <source>
        <dbReference type="EMBL" id="BAH77523.1"/>
    </source>
</evidence>
<feature type="region of interest" description="Disordered" evidence="1">
    <location>
        <begin position="1"/>
        <end position="23"/>
    </location>
</feature>
<dbReference type="eggNOG" id="COG2227">
    <property type="taxonomic scope" value="Bacteria"/>
</dbReference>
<feature type="domain" description="Methyltransferase" evidence="4">
    <location>
        <begin position="961"/>
        <end position="1063"/>
    </location>
</feature>
<dbReference type="AlphaFoldDB" id="C4XP22"/>
<dbReference type="Pfam" id="PF00534">
    <property type="entry name" value="Glycos_transf_1"/>
    <property type="match status" value="1"/>
</dbReference>
<protein>
    <submittedName>
        <fullName evidence="5">Glycosyltransferase</fullName>
    </submittedName>
</protein>
<evidence type="ECO:0000259" key="3">
    <source>
        <dbReference type="Pfam" id="PF08241"/>
    </source>
</evidence>
<evidence type="ECO:0000256" key="1">
    <source>
        <dbReference type="SAM" id="MobiDB-lite"/>
    </source>
</evidence>
<dbReference type="InterPro" id="IPR013216">
    <property type="entry name" value="Methyltransf_11"/>
</dbReference>
<organism evidence="5 6">
    <name type="scientific">Solidesulfovibrio magneticus (strain ATCC 700980 / DSM 13731 / RS-1)</name>
    <name type="common">Desulfovibrio magneticus</name>
    <dbReference type="NCBI Taxonomy" id="573370"/>
    <lineage>
        <taxon>Bacteria</taxon>
        <taxon>Pseudomonadati</taxon>
        <taxon>Thermodesulfobacteriota</taxon>
        <taxon>Desulfovibrionia</taxon>
        <taxon>Desulfovibrionales</taxon>
        <taxon>Desulfovibrionaceae</taxon>
        <taxon>Solidesulfovibrio</taxon>
    </lineage>
</organism>
<dbReference type="eggNOG" id="COG0438">
    <property type="taxonomic scope" value="Bacteria"/>
</dbReference>
<accession>C4XP22</accession>
<reference evidence="5 6" key="1">
    <citation type="journal article" date="2009" name="Genome Res.">
        <title>Whole genome sequence of Desulfovibrio magneticus strain RS-1 revealed common gene clusters in magnetotactic bacteria.</title>
        <authorList>
            <person name="Nakazawa H."/>
            <person name="Arakaki A."/>
            <person name="Narita-Yamada S."/>
            <person name="Yashiro I."/>
            <person name="Jinno K."/>
            <person name="Aoki N."/>
            <person name="Tsuruyama A."/>
            <person name="Okamura Y."/>
            <person name="Tanikawa S."/>
            <person name="Fujita N."/>
            <person name="Takeyama H."/>
            <person name="Matsunaga T."/>
        </authorList>
    </citation>
    <scope>NUCLEOTIDE SEQUENCE [LARGE SCALE GENOMIC DNA]</scope>
    <source>
        <strain evidence="6">ATCC 700980 / DSM 13731 / RS-1</strain>
    </source>
</reference>
<dbReference type="GO" id="GO:0016757">
    <property type="term" value="F:glycosyltransferase activity"/>
    <property type="evidence" value="ECO:0007669"/>
    <property type="project" value="InterPro"/>
</dbReference>
<dbReference type="eggNOG" id="COG2226">
    <property type="taxonomic scope" value="Bacteria"/>
</dbReference>
<dbReference type="CDD" id="cd02440">
    <property type="entry name" value="AdoMet_MTases"/>
    <property type="match status" value="3"/>
</dbReference>
<dbReference type="GO" id="GO:0008757">
    <property type="term" value="F:S-adenosylmethionine-dependent methyltransferase activity"/>
    <property type="evidence" value="ECO:0007669"/>
    <property type="project" value="InterPro"/>
</dbReference>
<proteinExistence type="predicted"/>
<evidence type="ECO:0000313" key="6">
    <source>
        <dbReference type="Proteomes" id="UP000009071"/>
    </source>
</evidence>
<dbReference type="PANTHER" id="PTHR45947">
    <property type="entry name" value="SULFOQUINOVOSYL TRANSFERASE SQD2"/>
    <property type="match status" value="1"/>
</dbReference>
<dbReference type="InterPro" id="IPR001296">
    <property type="entry name" value="Glyco_trans_1"/>
</dbReference>
<dbReference type="PANTHER" id="PTHR45947:SF14">
    <property type="entry name" value="SLL1723 PROTEIN"/>
    <property type="match status" value="1"/>
</dbReference>
<dbReference type="CAZy" id="GT4">
    <property type="family name" value="Glycosyltransferase Family 4"/>
</dbReference>
<feature type="domain" description="Methyltransferase type 11" evidence="3">
    <location>
        <begin position="748"/>
        <end position="795"/>
    </location>
</feature>
<evidence type="ECO:0000259" key="4">
    <source>
        <dbReference type="Pfam" id="PF13847"/>
    </source>
</evidence>
<dbReference type="KEGG" id="dma:DMR_40320"/>
<dbReference type="Gene3D" id="3.40.50.2000">
    <property type="entry name" value="Glycogen Phosphorylase B"/>
    <property type="match status" value="2"/>
</dbReference>
<dbReference type="Pfam" id="PF13847">
    <property type="entry name" value="Methyltransf_31"/>
    <property type="match status" value="1"/>
</dbReference>
<dbReference type="Proteomes" id="UP000009071">
    <property type="component" value="Chromosome"/>
</dbReference>
<dbReference type="STRING" id="573370.DMR_40320"/>
<sequence length="1200" mass="132332">MVEKLGGKALTPPPAARDDPFLSPQLSPEFADLYLVRKGILERLDQAMALFRGVLLDVGCGQMPYRDHILARNPNITRYIGLDFASGKYAERRQPDLTWDGVAIPLADASVDCAMATEVLEHCPAPLPVLKEIRRVLAPGGSLFFTTPFLWPIHDAPHDHYRYTPYALERLLAEAGFADARVEALGGWNAALAQMLGLWLRRAPMDAESRARLSRDLHPFFTELVRTDVVPTDFSKNPMITGLAGTARAAAPRADKAPNAGGPRVIVVTDQFPVLSQTFILDQITGLIDRGVAVEHWSMQRMNEPVRHPSVDAYGLLEATRYITLPDDALRADPRRWTEDFLRANAIAPLDDVVAVQVHFGPNFNKLAPLFAAYPELFTLTSFHGYDGSATFKVKSADIYENLFARSNVITTPSQFMKETLARHGCPVDKIVVHHYGKDTRQFAPVSREKGRKTVTLLSVARFVEKKGLAYALSAFAKAQVGFDAQYRIIGYGPLEGELAELTRSLGLAGKVVFLGQLPGDAVLREMHAADVFVLTSVTAANGDEEGVPVSLIEAQAVGLPVVSSRHAGIPELVVHNETGFLAEEGNVEEIAGYMRALIKNSKLREAFSVNARARILCEFDAATLHDALAELLLRPKTQDACPKAAVSAAKARPAMPNRVYCPICRGRFQQFLPFGKPPRPSALCPTCSSLERHRALWAFLERRTDFFASPGLRLLHFAPEACLEGRFRELFKNGYVTADLLDPRADVQADITNLQFPDASFDAVYCSHVLEHVPDDRKAMRELHRVLAKDGLAIVMVPLRGQVTDEDLSVTAPEERTRRYGQWDHVRYYGLDVVDRLEEAGFAVQAVETAKAFTPDEMALMRLSRDWIFLCRKRGKARQGEGTEPHPEGRAAAQKAQALRAAADHWSTTRAKPRTRWWMHPAILRHLNALVGGQAEDGPWAGLERRMHGLSDGRGFARGLSVACGNASKELRLLQKGIVGTFDLFEISQERLAAGKAEAARQGLADRATFHAGDAFALDLGDRYDLVYWNNALHHMLDAREALFWSKDRLRPGGWLVMDDYVGATRFQWPDAQLEIASRIRGSLPERLLRDPAHPQRSCAVAVTRPPLARMLATDPTEAADSDNILPALMEAFPGAQTLFTGGVVYSLALQDVIANFDDVKDAALLQELLEYDAALAVQGQTLYACAFARKQAASGAPG</sequence>
<dbReference type="EMBL" id="AP010904">
    <property type="protein sequence ID" value="BAH77523.1"/>
    <property type="molecule type" value="Genomic_DNA"/>
</dbReference>
<dbReference type="SUPFAM" id="SSF53335">
    <property type="entry name" value="S-adenosyl-L-methionine-dependent methyltransferases"/>
    <property type="match status" value="3"/>
</dbReference>
<dbReference type="eggNOG" id="COG0500">
    <property type="taxonomic scope" value="Bacteria"/>
</dbReference>
<keyword evidence="6" id="KW-1185">Reference proteome</keyword>
<name>C4XP22_SOLM1</name>
<gene>
    <name evidence="5" type="ordered locus">DMR_40320</name>
</gene>
<feature type="domain" description="Glycosyl transferase family 1" evidence="2">
    <location>
        <begin position="449"/>
        <end position="614"/>
    </location>
</feature>
<dbReference type="SUPFAM" id="SSF53756">
    <property type="entry name" value="UDP-Glycosyltransferase/glycogen phosphorylase"/>
    <property type="match status" value="1"/>
</dbReference>
<dbReference type="Pfam" id="PF08241">
    <property type="entry name" value="Methyltransf_11"/>
    <property type="match status" value="2"/>
</dbReference>
<dbReference type="InterPro" id="IPR025714">
    <property type="entry name" value="Methyltranfer_dom"/>
</dbReference>
<dbReference type="InterPro" id="IPR050194">
    <property type="entry name" value="Glycosyltransferase_grp1"/>
</dbReference>
<evidence type="ECO:0000259" key="2">
    <source>
        <dbReference type="Pfam" id="PF00534"/>
    </source>
</evidence>
<dbReference type="InterPro" id="IPR029063">
    <property type="entry name" value="SAM-dependent_MTases_sf"/>
</dbReference>
<dbReference type="Gene3D" id="3.40.50.150">
    <property type="entry name" value="Vaccinia Virus protein VP39"/>
    <property type="match status" value="3"/>
</dbReference>
<feature type="domain" description="Methyltransferase type 11" evidence="3">
    <location>
        <begin position="56"/>
        <end position="145"/>
    </location>
</feature>